<keyword evidence="4" id="KW-1185">Reference proteome</keyword>
<evidence type="ECO:0000313" key="3">
    <source>
        <dbReference type="EMBL" id="OAX39594.1"/>
    </source>
</evidence>
<reference evidence="3 4" key="1">
    <citation type="submission" date="2016-06" db="EMBL/GenBank/DDBJ databases">
        <title>Comparative genomics of the ectomycorrhizal sister species Rhizopogon vinicolor and Rhizopogon vesiculosus (Basidiomycota: Boletales) reveals a divergence of the mating type B locus.</title>
        <authorList>
            <consortium name="DOE Joint Genome Institute"/>
            <person name="Mujic A.B."/>
            <person name="Kuo A."/>
            <person name="Tritt A."/>
            <person name="Lipzen A."/>
            <person name="Chen C."/>
            <person name="Johnson J."/>
            <person name="Sharma A."/>
            <person name="Barry K."/>
            <person name="Grigoriev I.V."/>
            <person name="Spatafora J.W."/>
        </authorList>
    </citation>
    <scope>NUCLEOTIDE SEQUENCE [LARGE SCALE GENOMIC DNA]</scope>
    <source>
        <strain evidence="3 4">AM-OR11-026</strain>
    </source>
</reference>
<gene>
    <name evidence="3" type="ORF">K503DRAFT_739165</name>
</gene>
<accession>A0A1B7N411</accession>
<keyword evidence="1 3" id="KW-0378">Hydrolase</keyword>
<dbReference type="InterPro" id="IPR013094">
    <property type="entry name" value="AB_hydrolase_3"/>
</dbReference>
<protein>
    <submittedName>
        <fullName evidence="3">Alpha/beta-hydrolase</fullName>
    </submittedName>
</protein>
<proteinExistence type="predicted"/>
<sequence length="395" mass="44148">MGFEYMHQPFKGLYLGYQLLSTMFVRVPIWSLWYSLPSMRPVSTWSWKHAMMVELYRHLIHISLITGPTSSHPDHRAIAPTKEAIGVWVEGAPSELIMDDLKILASISEVAPARIPGYWYGRSGAPPELTQSPQPGEKVFYYFHGGGYTQLSAHPQEITANITRNLLKLDQSAPRAFVLEYRLSSTHPFPERFPFPAALLDALSGYLYLVEEVGYEPSDIILVGDSAGGNLALALCRYLLEHTGLAGIKIPAPPGGLILLSPWVDLSDSHDWPGCSNLTLDIDYLPKHYLYNKEAFLGPFGLGFAMLNRYISPAALHPSVQAHFRGFPRTFIAAGTAERLLDQIRTLRNKMVSDMGEGEVTFLEAQDAVHDYVVFDWHPQSLPTFKAIATWMSEA</sequence>
<dbReference type="AlphaFoldDB" id="A0A1B7N411"/>
<dbReference type="InterPro" id="IPR029058">
    <property type="entry name" value="AB_hydrolase_fold"/>
</dbReference>
<feature type="domain" description="Alpha/beta hydrolase fold-3" evidence="2">
    <location>
        <begin position="141"/>
        <end position="373"/>
    </location>
</feature>
<evidence type="ECO:0000256" key="1">
    <source>
        <dbReference type="ARBA" id="ARBA00022801"/>
    </source>
</evidence>
<dbReference type="SUPFAM" id="SSF53474">
    <property type="entry name" value="alpha/beta-Hydrolases"/>
    <property type="match status" value="1"/>
</dbReference>
<dbReference type="GO" id="GO:0016787">
    <property type="term" value="F:hydrolase activity"/>
    <property type="evidence" value="ECO:0007669"/>
    <property type="project" value="UniProtKB-KW"/>
</dbReference>
<dbReference type="PANTHER" id="PTHR48081">
    <property type="entry name" value="AB HYDROLASE SUPERFAMILY PROTEIN C4A8.06C"/>
    <property type="match status" value="1"/>
</dbReference>
<name>A0A1B7N411_9AGAM</name>
<dbReference type="Gene3D" id="3.40.50.1820">
    <property type="entry name" value="alpha/beta hydrolase"/>
    <property type="match status" value="1"/>
</dbReference>
<dbReference type="STRING" id="1314800.A0A1B7N411"/>
<evidence type="ECO:0000259" key="2">
    <source>
        <dbReference type="Pfam" id="PF07859"/>
    </source>
</evidence>
<dbReference type="EMBL" id="KV448244">
    <property type="protein sequence ID" value="OAX39594.1"/>
    <property type="molecule type" value="Genomic_DNA"/>
</dbReference>
<dbReference type="InParanoid" id="A0A1B7N411"/>
<dbReference type="PANTHER" id="PTHR48081:SF26">
    <property type="entry name" value="ALPHA_BETA HYDROLASE FOLD-3 DOMAIN-CONTAINING PROTEIN"/>
    <property type="match status" value="1"/>
</dbReference>
<organism evidence="3 4">
    <name type="scientific">Rhizopogon vinicolor AM-OR11-026</name>
    <dbReference type="NCBI Taxonomy" id="1314800"/>
    <lineage>
        <taxon>Eukaryota</taxon>
        <taxon>Fungi</taxon>
        <taxon>Dikarya</taxon>
        <taxon>Basidiomycota</taxon>
        <taxon>Agaricomycotina</taxon>
        <taxon>Agaricomycetes</taxon>
        <taxon>Agaricomycetidae</taxon>
        <taxon>Boletales</taxon>
        <taxon>Suillineae</taxon>
        <taxon>Rhizopogonaceae</taxon>
        <taxon>Rhizopogon</taxon>
    </lineage>
</organism>
<dbReference type="Pfam" id="PF07859">
    <property type="entry name" value="Abhydrolase_3"/>
    <property type="match status" value="1"/>
</dbReference>
<dbReference type="Proteomes" id="UP000092154">
    <property type="component" value="Unassembled WGS sequence"/>
</dbReference>
<dbReference type="InterPro" id="IPR050300">
    <property type="entry name" value="GDXG_lipolytic_enzyme"/>
</dbReference>
<dbReference type="OrthoDB" id="2152029at2759"/>
<evidence type="ECO:0000313" key="4">
    <source>
        <dbReference type="Proteomes" id="UP000092154"/>
    </source>
</evidence>